<dbReference type="PANTHER" id="PTHR30388">
    <property type="entry name" value="ALDEHYDE OXIDOREDUCTASE MOLYBDENUM COFACTOR ASSEMBLY PROTEIN"/>
    <property type="match status" value="1"/>
</dbReference>
<dbReference type="OrthoDB" id="9815497at2"/>
<dbReference type="AlphaFoldDB" id="A0A239Q2U0"/>
<dbReference type="InterPro" id="IPR027051">
    <property type="entry name" value="XdhC_Rossmann_dom"/>
</dbReference>
<sequence>MNERYQAMSLPDRIVSATAPKLPQLPASDAQSVLAALAEGGGVLAMLTGIEGRFYRPIGAMMAVLPDGNQVGQLSGGCVEGDIGLHATQLAAVGEETTLRYGAGSPFFDIRLPCGSGIEVTLLRVSGDQILPALQDLAQRRIATLELGSLPRVQVQPETRIVVTGEGNEAAAFATLAHAAGYDVFHAAIPELETVDEFTSIVLFFHDHQRETAILETALKSPAFWIGAQGSRLSQQRRLDTLRDRGIAESQLSRIRGPIGLIPQARDARTLAISVLAEIAAARP</sequence>
<dbReference type="RefSeq" id="WP_089345821.1">
    <property type="nucleotide sequence ID" value="NZ_FZQB01000021.1"/>
</dbReference>
<evidence type="ECO:0000259" key="2">
    <source>
        <dbReference type="Pfam" id="PF13478"/>
    </source>
</evidence>
<dbReference type="InterPro" id="IPR003777">
    <property type="entry name" value="XdhC_CoxI"/>
</dbReference>
<dbReference type="Gene3D" id="3.40.50.720">
    <property type="entry name" value="NAD(P)-binding Rossmann-like Domain"/>
    <property type="match status" value="1"/>
</dbReference>
<dbReference type="InterPro" id="IPR052698">
    <property type="entry name" value="MoCofactor_Util/Proc"/>
</dbReference>
<feature type="domain" description="XdhC- CoxI" evidence="1">
    <location>
        <begin position="41"/>
        <end position="102"/>
    </location>
</feature>
<organism evidence="3 4">
    <name type="scientific">Paracoccus seriniphilus</name>
    <dbReference type="NCBI Taxonomy" id="184748"/>
    <lineage>
        <taxon>Bacteria</taxon>
        <taxon>Pseudomonadati</taxon>
        <taxon>Pseudomonadota</taxon>
        <taxon>Alphaproteobacteria</taxon>
        <taxon>Rhodobacterales</taxon>
        <taxon>Paracoccaceae</taxon>
        <taxon>Paracoccus</taxon>
    </lineage>
</organism>
<reference evidence="3 4" key="1">
    <citation type="submission" date="2017-07" db="EMBL/GenBank/DDBJ databases">
        <authorList>
            <person name="Sun Z.S."/>
            <person name="Albrecht U."/>
            <person name="Echele G."/>
            <person name="Lee C.C."/>
        </authorList>
    </citation>
    <scope>NUCLEOTIDE SEQUENCE [LARGE SCALE GENOMIC DNA]</scope>
    <source>
        <strain evidence="3 4">DSM 14827</strain>
    </source>
</reference>
<evidence type="ECO:0000313" key="3">
    <source>
        <dbReference type="EMBL" id="SNT76512.1"/>
    </source>
</evidence>
<dbReference type="PANTHER" id="PTHR30388:SF4">
    <property type="entry name" value="MOLYBDENUM COFACTOR INSERTION CHAPERONE PAOD"/>
    <property type="match status" value="1"/>
</dbReference>
<proteinExistence type="predicted"/>
<protein>
    <submittedName>
        <fullName evidence="3">Xanthine dehydrogenase accessory factor</fullName>
    </submittedName>
</protein>
<gene>
    <name evidence="3" type="ORF">SAMN05444959_12110</name>
</gene>
<feature type="domain" description="XdhC Rossmann" evidence="2">
    <location>
        <begin position="161"/>
        <end position="279"/>
    </location>
</feature>
<evidence type="ECO:0000313" key="4">
    <source>
        <dbReference type="Proteomes" id="UP000198307"/>
    </source>
</evidence>
<dbReference type="Pfam" id="PF13478">
    <property type="entry name" value="XdhC_C"/>
    <property type="match status" value="1"/>
</dbReference>
<keyword evidence="4" id="KW-1185">Reference proteome</keyword>
<dbReference type="Proteomes" id="UP000198307">
    <property type="component" value="Unassembled WGS sequence"/>
</dbReference>
<dbReference type="Pfam" id="PF02625">
    <property type="entry name" value="XdhC_CoxI"/>
    <property type="match status" value="1"/>
</dbReference>
<evidence type="ECO:0000259" key="1">
    <source>
        <dbReference type="Pfam" id="PF02625"/>
    </source>
</evidence>
<dbReference type="EMBL" id="FZQB01000021">
    <property type="protein sequence ID" value="SNT76512.1"/>
    <property type="molecule type" value="Genomic_DNA"/>
</dbReference>
<accession>A0A239Q2U0</accession>
<name>A0A239Q2U0_9RHOB</name>